<evidence type="ECO:0000313" key="1">
    <source>
        <dbReference type="EMBL" id="ATZ80980.1"/>
    </source>
</evidence>
<proteinExistence type="predicted"/>
<organism evidence="1">
    <name type="scientific">Bodo saltans virus</name>
    <dbReference type="NCBI Taxonomy" id="2024608"/>
    <lineage>
        <taxon>Viruses</taxon>
        <taxon>Varidnaviria</taxon>
        <taxon>Bamfordvirae</taxon>
        <taxon>Nucleocytoviricota</taxon>
        <taxon>Megaviricetes</taxon>
        <taxon>Imitervirales</taxon>
        <taxon>Mimiviridae</taxon>
        <taxon>Klosneuvirinae</taxon>
        <taxon>Theiavirus</taxon>
        <taxon>Theiavirus salishense</taxon>
    </lineage>
</organism>
<accession>A0A2H4UVN7</accession>
<gene>
    <name evidence="1" type="ORF">BMW23_0935</name>
</gene>
<reference evidence="1" key="1">
    <citation type="journal article" date="2017" name="Elife">
        <title>The kinetoplastid-infecting Bodo saltans virus (BsV), a window into the most abundant giant viruses in the sea.</title>
        <authorList>
            <person name="Deeg C.M."/>
            <person name="Chow C.-E.T."/>
            <person name="Suttle C.A."/>
        </authorList>
    </citation>
    <scope>NUCLEOTIDE SEQUENCE</scope>
    <source>
        <strain evidence="1">NG1</strain>
    </source>
</reference>
<keyword evidence="2" id="KW-1185">Reference proteome</keyword>
<dbReference type="EMBL" id="MF782455">
    <property type="protein sequence ID" value="ATZ80980.1"/>
    <property type="molecule type" value="Genomic_DNA"/>
</dbReference>
<evidence type="ECO:0000313" key="2">
    <source>
        <dbReference type="Proteomes" id="UP000240325"/>
    </source>
</evidence>
<name>A0A2H4UVN7_9VIRU</name>
<sequence length="40" mass="4694">MAGEFVIVNKNLVKMLTNYHHAEEKKDVLFVVVNFFINIK</sequence>
<dbReference type="Proteomes" id="UP000240325">
    <property type="component" value="Segment"/>
</dbReference>
<protein>
    <submittedName>
        <fullName evidence="1">Uncharacterized protein</fullName>
    </submittedName>
</protein>